<accession>A0ABS6SDC8</accession>
<evidence type="ECO:0000256" key="4">
    <source>
        <dbReference type="ARBA" id="ARBA00023163"/>
    </source>
</evidence>
<evidence type="ECO:0000259" key="5">
    <source>
        <dbReference type="Pfam" id="PF00717"/>
    </source>
</evidence>
<evidence type="ECO:0000256" key="1">
    <source>
        <dbReference type="ARBA" id="ARBA00022801"/>
    </source>
</evidence>
<keyword evidence="4" id="KW-0804">Transcription</keyword>
<evidence type="ECO:0000313" key="7">
    <source>
        <dbReference type="Proteomes" id="UP000722336"/>
    </source>
</evidence>
<evidence type="ECO:0000256" key="3">
    <source>
        <dbReference type="ARBA" id="ARBA00023125"/>
    </source>
</evidence>
<reference evidence="6 7" key="1">
    <citation type="submission" date="2021-04" db="EMBL/GenBank/DDBJ databases">
        <authorList>
            <person name="Pira H."/>
            <person name="Risdian C."/>
            <person name="Wink J."/>
        </authorList>
    </citation>
    <scope>NUCLEOTIDE SEQUENCE [LARGE SCALE GENOMIC DNA]</scope>
    <source>
        <strain evidence="6 7">WHA3</strain>
    </source>
</reference>
<dbReference type="PROSITE" id="PS00501">
    <property type="entry name" value="SPASE_I_1"/>
    <property type="match status" value="1"/>
</dbReference>
<comment type="caution">
    <text evidence="6">The sequence shown here is derived from an EMBL/GenBank/DDBJ whole genome shotgun (WGS) entry which is preliminary data.</text>
</comment>
<dbReference type="PANTHER" id="PTHR40661">
    <property type="match status" value="1"/>
</dbReference>
<dbReference type="InterPro" id="IPR019756">
    <property type="entry name" value="Pept_S26A_signal_pept_1_Ser-AS"/>
</dbReference>
<dbReference type="EMBL" id="JAGSPA010000002">
    <property type="protein sequence ID" value="MBV7256341.1"/>
    <property type="molecule type" value="Genomic_DNA"/>
</dbReference>
<gene>
    <name evidence="6" type="ORF">KCG44_06020</name>
</gene>
<feature type="domain" description="Peptidase S24/S26A/S26B/S26C" evidence="5">
    <location>
        <begin position="100"/>
        <end position="221"/>
    </location>
</feature>
<dbReference type="Pfam" id="PF00717">
    <property type="entry name" value="Peptidase_S24"/>
    <property type="match status" value="1"/>
</dbReference>
<proteinExistence type="predicted"/>
<sequence>MKETEIVRRRLDELIRNSGADYTSLSRMLGRNPAYIQQFIKRGVPRKLDESDRRKLALHFNVPESDLGGSRAIAGRAVAAGKARAVDDYMLVPYFTGIGASAGSGALTGEQEAAESALAFQVRWMKAISSSDPELLSVIKVQGDSMLPTLGDGDPILVDRGDGAARLRDGIYVMRADDALIVKRIMRNPAARTIRITSDNAMYPDVGDCDPADVEIIGRVIWVGRQLR</sequence>
<keyword evidence="7" id="KW-1185">Reference proteome</keyword>
<dbReference type="InterPro" id="IPR015927">
    <property type="entry name" value="Peptidase_S24_S26A/B/C"/>
</dbReference>
<evidence type="ECO:0000256" key="2">
    <source>
        <dbReference type="ARBA" id="ARBA00023015"/>
    </source>
</evidence>
<dbReference type="PANTHER" id="PTHR40661:SF3">
    <property type="entry name" value="FELS-1 PROPHAGE TRANSCRIPTIONAL REGULATOR"/>
    <property type="match status" value="1"/>
</dbReference>
<protein>
    <submittedName>
        <fullName evidence="6">Helix-turn-helix transcriptional regulator</fullName>
    </submittedName>
</protein>
<keyword evidence="2" id="KW-0805">Transcription regulation</keyword>
<keyword evidence="1" id="KW-0378">Hydrolase</keyword>
<evidence type="ECO:0000313" key="6">
    <source>
        <dbReference type="EMBL" id="MBV7256341.1"/>
    </source>
</evidence>
<dbReference type="RefSeq" id="WP_218444946.1">
    <property type="nucleotide sequence ID" value="NZ_JAGSPA010000002.1"/>
</dbReference>
<keyword evidence="3" id="KW-0238">DNA-binding</keyword>
<dbReference type="CDD" id="cd06529">
    <property type="entry name" value="S24_LexA-like"/>
    <property type="match status" value="1"/>
</dbReference>
<name>A0ABS6SDC8_9SPHN</name>
<organism evidence="6 7">
    <name type="scientific">Pacificimonas pallii</name>
    <dbReference type="NCBI Taxonomy" id="2827236"/>
    <lineage>
        <taxon>Bacteria</taxon>
        <taxon>Pseudomonadati</taxon>
        <taxon>Pseudomonadota</taxon>
        <taxon>Alphaproteobacteria</taxon>
        <taxon>Sphingomonadales</taxon>
        <taxon>Sphingosinicellaceae</taxon>
        <taxon>Pacificimonas</taxon>
    </lineage>
</organism>
<dbReference type="InterPro" id="IPR039418">
    <property type="entry name" value="LexA-like"/>
</dbReference>
<dbReference type="Proteomes" id="UP000722336">
    <property type="component" value="Unassembled WGS sequence"/>
</dbReference>